<feature type="transmembrane region" description="Helical" evidence="1">
    <location>
        <begin position="28"/>
        <end position="45"/>
    </location>
</feature>
<evidence type="ECO:0000313" key="2">
    <source>
        <dbReference type="EMBL" id="KFN41798.1"/>
    </source>
</evidence>
<keyword evidence="1" id="KW-0472">Membrane</keyword>
<dbReference type="eggNOG" id="ENOG5033GC5">
    <property type="taxonomic scope" value="Bacteria"/>
</dbReference>
<dbReference type="STRING" id="1384054.N790_03065"/>
<feature type="transmembrane region" description="Helical" evidence="1">
    <location>
        <begin position="83"/>
        <end position="102"/>
    </location>
</feature>
<dbReference type="Pfam" id="PF11086">
    <property type="entry name" value="DUF2878"/>
    <property type="match status" value="1"/>
</dbReference>
<protein>
    <recommendedName>
        <fullName evidence="4">DUF2878 domain-containing protein</fullName>
    </recommendedName>
</protein>
<evidence type="ECO:0008006" key="4">
    <source>
        <dbReference type="Google" id="ProtNLM"/>
    </source>
</evidence>
<keyword evidence="1" id="KW-1133">Transmembrane helix</keyword>
<dbReference type="PATRIC" id="fig|1384054.3.peg.2664"/>
<dbReference type="Proteomes" id="UP000029392">
    <property type="component" value="Unassembled WGS sequence"/>
</dbReference>
<keyword evidence="3" id="KW-1185">Reference proteome</keyword>
<feature type="transmembrane region" description="Helical" evidence="1">
    <location>
        <begin position="52"/>
        <end position="77"/>
    </location>
</feature>
<proteinExistence type="predicted"/>
<comment type="caution">
    <text evidence="2">The sequence shown here is derived from an EMBL/GenBank/DDBJ whole genome shotgun (WGS) entry which is preliminary data.</text>
</comment>
<dbReference type="EMBL" id="AVCH01000213">
    <property type="protein sequence ID" value="KFN41798.1"/>
    <property type="molecule type" value="Genomic_DNA"/>
</dbReference>
<dbReference type="OrthoDB" id="288800at2"/>
<organism evidence="2 3">
    <name type="scientific">Arenimonas malthae CC-JY-1</name>
    <dbReference type="NCBI Taxonomy" id="1384054"/>
    <lineage>
        <taxon>Bacteria</taxon>
        <taxon>Pseudomonadati</taxon>
        <taxon>Pseudomonadota</taxon>
        <taxon>Gammaproteobacteria</taxon>
        <taxon>Lysobacterales</taxon>
        <taxon>Lysobacteraceae</taxon>
        <taxon>Arenimonas</taxon>
    </lineage>
</organism>
<keyword evidence="1" id="KW-0812">Transmembrane</keyword>
<evidence type="ECO:0000256" key="1">
    <source>
        <dbReference type="SAM" id="Phobius"/>
    </source>
</evidence>
<dbReference type="AlphaFoldDB" id="A0A091ANP1"/>
<sequence>MLLAAGNVVGFQLVWLASIGGAGAGQPWAGPVAALLFVLAMLAWGGKRRDDLRLLAIALPLGITLDTAFAASGWLVYAEPWPWRSVAPVWIWSLWAGFALTLNHSMGFLAKRPWTAALFGLVGGPLAYWTAAGAFDAVSFGAPVAWTLGALALGWALVMPLLFALHRRTGALAQPGGRGTAAA</sequence>
<reference evidence="2 3" key="1">
    <citation type="submission" date="2013-09" db="EMBL/GenBank/DDBJ databases">
        <title>Genome sequencing of Arenimonas malthae.</title>
        <authorList>
            <person name="Chen F."/>
            <person name="Wang G."/>
        </authorList>
    </citation>
    <scope>NUCLEOTIDE SEQUENCE [LARGE SCALE GENOMIC DNA]</scope>
    <source>
        <strain evidence="2 3">CC-JY-1</strain>
    </source>
</reference>
<feature type="transmembrane region" description="Helical" evidence="1">
    <location>
        <begin position="144"/>
        <end position="165"/>
    </location>
</feature>
<name>A0A091ANP1_9GAMM</name>
<dbReference type="InterPro" id="IPR021306">
    <property type="entry name" value="DUF2878"/>
</dbReference>
<accession>A0A091ANP1</accession>
<gene>
    <name evidence="2" type="ORF">N790_03065</name>
</gene>
<evidence type="ECO:0000313" key="3">
    <source>
        <dbReference type="Proteomes" id="UP000029392"/>
    </source>
</evidence>
<feature type="transmembrane region" description="Helical" evidence="1">
    <location>
        <begin position="114"/>
        <end position="132"/>
    </location>
</feature>